<evidence type="ECO:0000313" key="2">
    <source>
        <dbReference type="Proteomes" id="UP001500575"/>
    </source>
</evidence>
<keyword evidence="2" id="KW-1185">Reference proteome</keyword>
<gene>
    <name evidence="1" type="ORF">GCM10009843_35740</name>
</gene>
<sequence length="347" mass="37630">MTTPPTSTRAAVSTHVDTDSACAPLSFEAARHLTDAIRITVSALHVLVHRAYVGKAHLALGYGRWADYVGSEFDGMSRARSYQLLGQHEVIAVLSEAAGTDVSDVVTEKAARDIKHRLDLVATEVAEHSTGLTDRDQVLTVVAEVLNVTRRADADSLNRMPSMAQLRASQGRGTSSDLWYTPRTAVAPLLGILPPPPLRVWAHADVRGRSHIVDVLEEAGYEVVCSDLSTGQDFFSFTRADVEAMEVDVAITNPPYSVRRLWLSHLVDLGIPFAVLVPETGVGEWAFAPLRAAGAEAGMLLLNRRIAYSQRWDAKPLGNPPFSSGWICRGMLPPGQQLVFGEVPASF</sequence>
<comment type="caution">
    <text evidence="1">The sequence shown here is derived from an EMBL/GenBank/DDBJ whole genome shotgun (WGS) entry which is preliminary data.</text>
</comment>
<evidence type="ECO:0000313" key="1">
    <source>
        <dbReference type="EMBL" id="GAA2131816.1"/>
    </source>
</evidence>
<proteinExistence type="predicted"/>
<reference evidence="2" key="1">
    <citation type="journal article" date="2019" name="Int. J. Syst. Evol. Microbiol.">
        <title>The Global Catalogue of Microorganisms (GCM) 10K type strain sequencing project: providing services to taxonomists for standard genome sequencing and annotation.</title>
        <authorList>
            <consortium name="The Broad Institute Genomics Platform"/>
            <consortium name="The Broad Institute Genome Sequencing Center for Infectious Disease"/>
            <person name="Wu L."/>
            <person name="Ma J."/>
        </authorList>
    </citation>
    <scope>NUCLEOTIDE SEQUENCE [LARGE SCALE GENOMIC DNA]</scope>
    <source>
        <strain evidence="2">JCM 16021</strain>
    </source>
</reference>
<name>A0ABP5KFK7_9ACTN</name>
<organism evidence="1 2">
    <name type="scientific">Nocardioides bigeumensis</name>
    <dbReference type="NCBI Taxonomy" id="433657"/>
    <lineage>
        <taxon>Bacteria</taxon>
        <taxon>Bacillati</taxon>
        <taxon>Actinomycetota</taxon>
        <taxon>Actinomycetes</taxon>
        <taxon>Propionibacteriales</taxon>
        <taxon>Nocardioidaceae</taxon>
        <taxon>Nocardioides</taxon>
    </lineage>
</organism>
<dbReference type="PROSITE" id="PS00092">
    <property type="entry name" value="N6_MTASE"/>
    <property type="match status" value="1"/>
</dbReference>
<dbReference type="EMBL" id="BAAAQQ010000013">
    <property type="protein sequence ID" value="GAA2131816.1"/>
    <property type="molecule type" value="Genomic_DNA"/>
</dbReference>
<dbReference type="InterPro" id="IPR002052">
    <property type="entry name" value="DNA_methylase_N6_adenine_CS"/>
</dbReference>
<accession>A0ABP5KFK7</accession>
<protein>
    <submittedName>
        <fullName evidence="1">Uncharacterized protein</fullName>
    </submittedName>
</protein>
<dbReference type="Proteomes" id="UP001500575">
    <property type="component" value="Unassembled WGS sequence"/>
</dbReference>